<evidence type="ECO:0000313" key="3">
    <source>
        <dbReference type="EMBL" id="ASK77784.1"/>
    </source>
</evidence>
<dbReference type="GO" id="GO:0090071">
    <property type="term" value="P:negative regulation of ribosome biogenesis"/>
    <property type="evidence" value="ECO:0007669"/>
    <property type="project" value="UniProtKB-UniRule"/>
</dbReference>
<comment type="subunit">
    <text evidence="2">Interacts with ribosomal protein uL14 (rplN).</text>
</comment>
<sequence>MNHSLNPIDLPLIESLENAKALDITQVDVTNTSTLTDLMIICTGTSSKHVQSIFDKVIKDMKLINIYPIIESRSPLCDWCIIDYGDCILHIMQDDARQLYGLEKIWS</sequence>
<keyword evidence="2" id="KW-0963">Cytoplasm</keyword>
<comment type="subcellular location">
    <subcellularLocation>
        <location evidence="2">Cytoplasm</location>
    </subcellularLocation>
</comment>
<dbReference type="SUPFAM" id="SSF81301">
    <property type="entry name" value="Nucleotidyltransferase"/>
    <property type="match status" value="1"/>
</dbReference>
<dbReference type="InterPro" id="IPR043519">
    <property type="entry name" value="NT_sf"/>
</dbReference>
<keyword evidence="2" id="KW-0678">Repressor</keyword>
<dbReference type="GO" id="GO:0005737">
    <property type="term" value="C:cytoplasm"/>
    <property type="evidence" value="ECO:0007669"/>
    <property type="project" value="UniProtKB-SubCell"/>
</dbReference>
<evidence type="ECO:0000256" key="2">
    <source>
        <dbReference type="HAMAP-Rule" id="MF_01477"/>
    </source>
</evidence>
<gene>
    <name evidence="2 3" type="primary">rsfS</name>
    <name evidence="3" type="ORF">CF386_01165</name>
</gene>
<dbReference type="NCBIfam" id="TIGR00090">
    <property type="entry name" value="rsfS_iojap_ybeB"/>
    <property type="match status" value="1"/>
</dbReference>
<dbReference type="OrthoDB" id="9793681at2"/>
<dbReference type="GO" id="GO:0043023">
    <property type="term" value="F:ribosomal large subunit binding"/>
    <property type="evidence" value="ECO:0007669"/>
    <property type="project" value="TreeGrafter"/>
</dbReference>
<evidence type="ECO:0000313" key="4">
    <source>
        <dbReference type="Proteomes" id="UP000242175"/>
    </source>
</evidence>
<dbReference type="GO" id="GO:0042256">
    <property type="term" value="P:cytosolic ribosome assembly"/>
    <property type="evidence" value="ECO:0007669"/>
    <property type="project" value="UniProtKB-UniRule"/>
</dbReference>
<dbReference type="RefSeq" id="WP_089072694.1">
    <property type="nucleotide sequence ID" value="NZ_CBCSAM010000007.1"/>
</dbReference>
<dbReference type="AlphaFoldDB" id="A0A220VBJ9"/>
<keyword evidence="2" id="KW-0810">Translation regulation</keyword>
<dbReference type="KEGG" id="pmai:CF386_01165"/>
<reference evidence="3 4" key="1">
    <citation type="journal article" date="2016" name="Int. J. Syst. Evol. Microbiol.">
        <title>Paraphotobacterium marinum gen. nov., sp. nov., a member of the family Vibrionaceae, isolated from surface seawater.</title>
        <authorList>
            <person name="Huang Z."/>
            <person name="Dong C."/>
            <person name="Shao Z."/>
        </authorList>
    </citation>
    <scope>NUCLEOTIDE SEQUENCE [LARGE SCALE GENOMIC DNA]</scope>
    <source>
        <strain evidence="3 4">NSCS20N07D</strain>
    </source>
</reference>
<organism evidence="3 4">
    <name type="scientific">Paraphotobacterium marinum</name>
    <dbReference type="NCBI Taxonomy" id="1755811"/>
    <lineage>
        <taxon>Bacteria</taxon>
        <taxon>Pseudomonadati</taxon>
        <taxon>Pseudomonadota</taxon>
        <taxon>Gammaproteobacteria</taxon>
        <taxon>Vibrionales</taxon>
        <taxon>Vibrionaceae</taxon>
        <taxon>Paraphotobacterium</taxon>
    </lineage>
</organism>
<dbReference type="Pfam" id="PF02410">
    <property type="entry name" value="RsfS"/>
    <property type="match status" value="1"/>
</dbReference>
<keyword evidence="4" id="KW-1185">Reference proteome</keyword>
<proteinExistence type="inferred from homology"/>
<evidence type="ECO:0000256" key="1">
    <source>
        <dbReference type="ARBA" id="ARBA00010574"/>
    </source>
</evidence>
<accession>A0A220VBJ9</accession>
<dbReference type="PANTHER" id="PTHR21043:SF0">
    <property type="entry name" value="MITOCHONDRIAL ASSEMBLY OF RIBOSOMAL LARGE SUBUNIT PROTEIN 1"/>
    <property type="match status" value="1"/>
</dbReference>
<dbReference type="EMBL" id="CP022355">
    <property type="protein sequence ID" value="ASK77784.1"/>
    <property type="molecule type" value="Genomic_DNA"/>
</dbReference>
<comment type="function">
    <text evidence="2">Functions as a ribosomal silencing factor. Interacts with ribosomal protein uL14 (rplN), blocking formation of intersubunit bridge B8. Prevents association of the 30S and 50S ribosomal subunits and the formation of functional ribosomes, thus repressing translation.</text>
</comment>
<protein>
    <recommendedName>
        <fullName evidence="2">Ribosomal silencing factor RsfS</fullName>
    </recommendedName>
</protein>
<dbReference type="HAMAP" id="MF_01477">
    <property type="entry name" value="Iojap_RsfS"/>
    <property type="match status" value="1"/>
</dbReference>
<name>A0A220VBJ9_9GAMM</name>
<dbReference type="InterPro" id="IPR004394">
    <property type="entry name" value="Iojap/RsfS/C7orf30"/>
</dbReference>
<comment type="similarity">
    <text evidence="1 2">Belongs to the Iojap/RsfS family.</text>
</comment>
<dbReference type="Gene3D" id="3.30.460.10">
    <property type="entry name" value="Beta Polymerase, domain 2"/>
    <property type="match status" value="1"/>
</dbReference>
<dbReference type="Proteomes" id="UP000242175">
    <property type="component" value="Chromosome large"/>
</dbReference>
<dbReference type="PANTHER" id="PTHR21043">
    <property type="entry name" value="IOJAP SUPERFAMILY ORTHOLOG"/>
    <property type="match status" value="1"/>
</dbReference>
<dbReference type="GO" id="GO:0017148">
    <property type="term" value="P:negative regulation of translation"/>
    <property type="evidence" value="ECO:0007669"/>
    <property type="project" value="UniProtKB-UniRule"/>
</dbReference>